<feature type="domain" description="N-acetyltransferase" evidence="1">
    <location>
        <begin position="132"/>
        <end position="270"/>
    </location>
</feature>
<keyword evidence="3" id="KW-1185">Reference proteome</keyword>
<sequence>MNTYHIEQATPATLSDIYALHDPADAARRLPALQKRVAEGKTSADRFWLLRSERGVEGVVNLTARPEIPLFPRYRADTPAAHVTAFLKHLKELVSGQPEQQLILDSQLVPLNPAPAEAARWVLDDSQAVYETTLSSLPVRFDAGAQKVDQATLDSPALRRLLSELGRGGWELQPDWTLVMLTSDAGEPVALGAAGPSGRPGYAGIDLIGVHPNYRRQGYGTRLHAHLLTLAAEEFEMHGGGTPGENHAMRRIFDRNGSRQLSDQLYFRQA</sequence>
<organism evidence="2 3">
    <name type="scientific">Deinococcus cavernae</name>
    <dbReference type="NCBI Taxonomy" id="2320857"/>
    <lineage>
        <taxon>Bacteria</taxon>
        <taxon>Thermotogati</taxon>
        <taxon>Deinococcota</taxon>
        <taxon>Deinococci</taxon>
        <taxon>Deinococcales</taxon>
        <taxon>Deinococcaceae</taxon>
        <taxon>Deinococcus</taxon>
    </lineage>
</organism>
<dbReference type="Pfam" id="PF00583">
    <property type="entry name" value="Acetyltransf_1"/>
    <property type="match status" value="1"/>
</dbReference>
<comment type="caution">
    <text evidence="2">The sequence shown here is derived from an EMBL/GenBank/DDBJ whole genome shotgun (WGS) entry which is preliminary data.</text>
</comment>
<dbReference type="InterPro" id="IPR000182">
    <property type="entry name" value="GNAT_dom"/>
</dbReference>
<dbReference type="OrthoDB" id="63152at2"/>
<dbReference type="PROSITE" id="PS51186">
    <property type="entry name" value="GNAT"/>
    <property type="match status" value="1"/>
</dbReference>
<protein>
    <submittedName>
        <fullName evidence="2">GNAT family N-acetyltransferase</fullName>
    </submittedName>
</protein>
<keyword evidence="2" id="KW-0808">Transferase</keyword>
<dbReference type="Gene3D" id="3.40.630.30">
    <property type="match status" value="1"/>
</dbReference>
<proteinExistence type="predicted"/>
<gene>
    <name evidence="2" type="ORF">D3875_09270</name>
</gene>
<dbReference type="Proteomes" id="UP000286287">
    <property type="component" value="Unassembled WGS sequence"/>
</dbReference>
<name>A0A418V6M5_9DEIO</name>
<dbReference type="GO" id="GO:0016747">
    <property type="term" value="F:acyltransferase activity, transferring groups other than amino-acyl groups"/>
    <property type="evidence" value="ECO:0007669"/>
    <property type="project" value="InterPro"/>
</dbReference>
<dbReference type="InterPro" id="IPR016181">
    <property type="entry name" value="Acyl_CoA_acyltransferase"/>
</dbReference>
<evidence type="ECO:0000313" key="2">
    <source>
        <dbReference type="EMBL" id="RJF71730.1"/>
    </source>
</evidence>
<evidence type="ECO:0000313" key="3">
    <source>
        <dbReference type="Proteomes" id="UP000286287"/>
    </source>
</evidence>
<dbReference type="SUPFAM" id="SSF55729">
    <property type="entry name" value="Acyl-CoA N-acyltransferases (Nat)"/>
    <property type="match status" value="1"/>
</dbReference>
<accession>A0A418V6M5</accession>
<dbReference type="CDD" id="cd04301">
    <property type="entry name" value="NAT_SF"/>
    <property type="match status" value="1"/>
</dbReference>
<evidence type="ECO:0000259" key="1">
    <source>
        <dbReference type="PROSITE" id="PS51186"/>
    </source>
</evidence>
<dbReference type="EMBL" id="QYUJ01000014">
    <property type="protein sequence ID" value="RJF71730.1"/>
    <property type="molecule type" value="Genomic_DNA"/>
</dbReference>
<reference evidence="2 3" key="1">
    <citation type="submission" date="2018-09" db="EMBL/GenBank/DDBJ databases">
        <authorList>
            <person name="Zhu H."/>
        </authorList>
    </citation>
    <scope>NUCLEOTIDE SEQUENCE [LARGE SCALE GENOMIC DNA]</scope>
    <source>
        <strain evidence="2 3">K2S05-167</strain>
    </source>
</reference>
<dbReference type="AlphaFoldDB" id="A0A418V6M5"/>